<dbReference type="PANTHER" id="PTHR48059">
    <property type="entry name" value="POLYGALACTURONASE INHIBITOR 1"/>
    <property type="match status" value="1"/>
</dbReference>
<dbReference type="Gene3D" id="3.80.10.10">
    <property type="entry name" value="Ribonuclease Inhibitor"/>
    <property type="match status" value="1"/>
</dbReference>
<dbReference type="InterPro" id="IPR051848">
    <property type="entry name" value="PGIP"/>
</dbReference>
<evidence type="ECO:0000256" key="4">
    <source>
        <dbReference type="ARBA" id="ARBA00022729"/>
    </source>
</evidence>
<keyword evidence="3" id="KW-0433">Leucine-rich repeat</keyword>
<comment type="subcellular location">
    <subcellularLocation>
        <location evidence="1">Cell envelope</location>
    </subcellularLocation>
    <subcellularLocation>
        <location evidence="2">Membrane</location>
    </subcellularLocation>
</comment>
<evidence type="ECO:0000256" key="1">
    <source>
        <dbReference type="ARBA" id="ARBA00004196"/>
    </source>
</evidence>
<accession>A0A5H2XFZ4</accession>
<keyword evidence="5" id="KW-0677">Repeat</keyword>
<dbReference type="Pfam" id="PF00560">
    <property type="entry name" value="LRR_1"/>
    <property type="match status" value="2"/>
</dbReference>
<name>A0A5H2XFZ4_PRUDU</name>
<dbReference type="InterPro" id="IPR032675">
    <property type="entry name" value="LRR_dom_sf"/>
</dbReference>
<evidence type="ECO:0000256" key="2">
    <source>
        <dbReference type="ARBA" id="ARBA00004370"/>
    </source>
</evidence>
<keyword evidence="4" id="KW-0732">Signal</keyword>
<evidence type="ECO:0000256" key="5">
    <source>
        <dbReference type="ARBA" id="ARBA00022737"/>
    </source>
</evidence>
<dbReference type="FunFam" id="3.80.10.10:FF:000041">
    <property type="entry name" value="LRR receptor-like serine/threonine-protein kinase ERECTA"/>
    <property type="match status" value="1"/>
</dbReference>
<sequence length="178" mass="20290">MFSLGHLQRLSLSDNNFNYSQIPSSIRNFPSLTHLDLSFSFFSNQVPSEVSHLSKLTYLNLCCNILENKKSPDNHRRLLKLQPSDMRITSTLRLSYLTQLTVFRVSTSSLTGPIPSWLGNFTKLVYLDFAFNQLSGSIPASFSNLINLEILYLHSNNLSGVVEFQMFQNLQNIYTNSN</sequence>
<proteinExistence type="predicted"/>
<keyword evidence="7" id="KW-0325">Glycoprotein</keyword>
<dbReference type="EMBL" id="AP020383">
    <property type="protein sequence ID" value="BBN67338.1"/>
    <property type="molecule type" value="Genomic_DNA"/>
</dbReference>
<keyword evidence="6" id="KW-0472">Membrane</keyword>
<dbReference type="AlphaFoldDB" id="A0A5H2XFZ4"/>
<dbReference type="PANTHER" id="PTHR48059:SF4">
    <property type="entry name" value="POLYGALACTURONASE INHIBITOR 1-RELATED"/>
    <property type="match status" value="1"/>
</dbReference>
<dbReference type="GO" id="GO:0016020">
    <property type="term" value="C:membrane"/>
    <property type="evidence" value="ECO:0007669"/>
    <property type="project" value="UniProtKB-SubCell"/>
</dbReference>
<dbReference type="InterPro" id="IPR001611">
    <property type="entry name" value="Leu-rich_rpt"/>
</dbReference>
<evidence type="ECO:0000313" key="8">
    <source>
        <dbReference type="EMBL" id="BBN67338.1"/>
    </source>
</evidence>
<evidence type="ECO:0000256" key="7">
    <source>
        <dbReference type="ARBA" id="ARBA00023180"/>
    </source>
</evidence>
<evidence type="ECO:0000256" key="3">
    <source>
        <dbReference type="ARBA" id="ARBA00022614"/>
    </source>
</evidence>
<gene>
    <name evidence="8" type="ORF">Prudu_46S000200</name>
</gene>
<keyword evidence="8" id="KW-0675">Receptor</keyword>
<dbReference type="SUPFAM" id="SSF52058">
    <property type="entry name" value="L domain-like"/>
    <property type="match status" value="1"/>
</dbReference>
<reference evidence="8" key="1">
    <citation type="journal article" date="2019" name="Science">
        <title>Mutation of a bHLH transcription factor allowed almond domestication.</title>
        <authorList>
            <person name="Sanchez-Perez R."/>
            <person name="Pavan S."/>
            <person name="Mazzeo R."/>
            <person name="Moldovan C."/>
            <person name="Aiese Cigliano R."/>
            <person name="Del Cueto J."/>
            <person name="Ricciardi F."/>
            <person name="Lotti C."/>
            <person name="Ricciardi L."/>
            <person name="Dicenta F."/>
            <person name="Lopez-Marques R.L."/>
            <person name="Lindberg Moller B."/>
        </authorList>
    </citation>
    <scope>NUCLEOTIDE SEQUENCE</scope>
</reference>
<feature type="non-terminal residue" evidence="8">
    <location>
        <position position="178"/>
    </location>
</feature>
<organism evidence="8">
    <name type="scientific">Prunus dulcis</name>
    <name type="common">Almond</name>
    <name type="synonym">Amygdalus dulcis</name>
    <dbReference type="NCBI Taxonomy" id="3755"/>
    <lineage>
        <taxon>Eukaryota</taxon>
        <taxon>Viridiplantae</taxon>
        <taxon>Streptophyta</taxon>
        <taxon>Embryophyta</taxon>
        <taxon>Tracheophyta</taxon>
        <taxon>Spermatophyta</taxon>
        <taxon>Magnoliopsida</taxon>
        <taxon>eudicotyledons</taxon>
        <taxon>Gunneridae</taxon>
        <taxon>Pentapetalae</taxon>
        <taxon>rosids</taxon>
        <taxon>fabids</taxon>
        <taxon>Rosales</taxon>
        <taxon>Rosaceae</taxon>
        <taxon>Amygdaloideae</taxon>
        <taxon>Amygdaleae</taxon>
        <taxon>Prunus</taxon>
    </lineage>
</organism>
<evidence type="ECO:0000256" key="6">
    <source>
        <dbReference type="ARBA" id="ARBA00023136"/>
    </source>
</evidence>
<protein>
    <submittedName>
        <fullName evidence="8">Receptor like protein 6</fullName>
    </submittedName>
</protein>
<dbReference type="Pfam" id="PF13855">
    <property type="entry name" value="LRR_8"/>
    <property type="match status" value="1"/>
</dbReference>